<proteinExistence type="inferred from homology"/>
<dbReference type="PANTHER" id="PTHR21600:SF91">
    <property type="entry name" value="DUAL-SPECIFICITY RNA PSEUDOURIDINE SYNTHASE RLUA"/>
    <property type="match status" value="1"/>
</dbReference>
<dbReference type="RefSeq" id="WP_386716376.1">
    <property type="nucleotide sequence ID" value="NZ_JBHRSZ010000002.1"/>
</dbReference>
<evidence type="ECO:0000313" key="19">
    <source>
        <dbReference type="Proteomes" id="UP001595476"/>
    </source>
</evidence>
<reference evidence="19" key="1">
    <citation type="journal article" date="2019" name="Int. J. Syst. Evol. Microbiol.">
        <title>The Global Catalogue of Microorganisms (GCM) 10K type strain sequencing project: providing services to taxonomists for standard genome sequencing and annotation.</title>
        <authorList>
            <consortium name="The Broad Institute Genomics Platform"/>
            <consortium name="The Broad Institute Genome Sequencing Center for Infectious Disease"/>
            <person name="Wu L."/>
            <person name="Ma J."/>
        </authorList>
    </citation>
    <scope>NUCLEOTIDE SEQUENCE [LARGE SCALE GENOMIC DNA]</scope>
    <source>
        <strain evidence="19">KCTC 52438</strain>
    </source>
</reference>
<comment type="caution">
    <text evidence="18">The sequence shown here is derived from an EMBL/GenBank/DDBJ whole genome shotgun (WGS) entry which is preliminary data.</text>
</comment>
<dbReference type="SUPFAM" id="SSF55120">
    <property type="entry name" value="Pseudouridine synthase"/>
    <property type="match status" value="1"/>
</dbReference>
<dbReference type="InterPro" id="IPR050188">
    <property type="entry name" value="RluA_PseudoU_synthase"/>
</dbReference>
<dbReference type="InterPro" id="IPR006145">
    <property type="entry name" value="PsdUridine_synth_RsuA/RluA"/>
</dbReference>
<evidence type="ECO:0000256" key="5">
    <source>
        <dbReference type="ARBA" id="ARBA00036184"/>
    </source>
</evidence>
<dbReference type="InterPro" id="IPR020103">
    <property type="entry name" value="PsdUridine_synth_cat_dom_sf"/>
</dbReference>
<evidence type="ECO:0000256" key="1">
    <source>
        <dbReference type="ARBA" id="ARBA00010876"/>
    </source>
</evidence>
<evidence type="ECO:0000256" key="9">
    <source>
        <dbReference type="ARBA" id="ARBA00038945"/>
    </source>
</evidence>
<dbReference type="PROSITE" id="PS01129">
    <property type="entry name" value="PSI_RLU"/>
    <property type="match status" value="1"/>
</dbReference>
<gene>
    <name evidence="18" type="ORF">ACFOEK_03765</name>
</gene>
<evidence type="ECO:0000256" key="13">
    <source>
        <dbReference type="ARBA" id="ARBA00042844"/>
    </source>
</evidence>
<evidence type="ECO:0000256" key="16">
    <source>
        <dbReference type="SAM" id="MobiDB-lite"/>
    </source>
</evidence>
<keyword evidence="2" id="KW-0698">rRNA processing</keyword>
<organism evidence="18 19">
    <name type="scientific">Litoribrevibacter euphylliae</name>
    <dbReference type="NCBI Taxonomy" id="1834034"/>
    <lineage>
        <taxon>Bacteria</taxon>
        <taxon>Pseudomonadati</taxon>
        <taxon>Pseudomonadota</taxon>
        <taxon>Gammaproteobacteria</taxon>
        <taxon>Oceanospirillales</taxon>
        <taxon>Oceanospirillaceae</taxon>
        <taxon>Litoribrevibacter</taxon>
    </lineage>
</organism>
<evidence type="ECO:0000256" key="2">
    <source>
        <dbReference type="ARBA" id="ARBA00022552"/>
    </source>
</evidence>
<comment type="catalytic activity">
    <reaction evidence="5">
        <text>uridine(32) in tRNA = pseudouridine(32) in tRNA</text>
        <dbReference type="Rhea" id="RHEA:42544"/>
        <dbReference type="Rhea" id="RHEA-COMP:10107"/>
        <dbReference type="Rhea" id="RHEA-COMP:10108"/>
        <dbReference type="ChEBI" id="CHEBI:65314"/>
        <dbReference type="ChEBI" id="CHEBI:65315"/>
        <dbReference type="EC" id="5.4.99.28"/>
    </reaction>
</comment>
<comment type="catalytic activity">
    <reaction evidence="6">
        <text>uridine(746) in 23S rRNA = pseudouridine(746) in 23S rRNA</text>
        <dbReference type="Rhea" id="RHEA:42548"/>
        <dbReference type="Rhea" id="RHEA-COMP:10109"/>
        <dbReference type="Rhea" id="RHEA-COMP:10110"/>
        <dbReference type="ChEBI" id="CHEBI:65314"/>
        <dbReference type="ChEBI" id="CHEBI:65315"/>
        <dbReference type="EC" id="5.4.99.29"/>
    </reaction>
</comment>
<evidence type="ECO:0000259" key="17">
    <source>
        <dbReference type="Pfam" id="PF00849"/>
    </source>
</evidence>
<evidence type="ECO:0000256" key="4">
    <source>
        <dbReference type="ARBA" id="ARBA00023235"/>
    </source>
</evidence>
<evidence type="ECO:0000256" key="14">
    <source>
        <dbReference type="ARBA" id="ARBA00042883"/>
    </source>
</evidence>
<evidence type="ECO:0000256" key="12">
    <source>
        <dbReference type="ARBA" id="ARBA00042372"/>
    </source>
</evidence>
<sequence>MRIITSTQNTPISANAPESPMPENTKHPALFDTVITSHRDIDVYYQDDHMAMVAKPADLLTVPGRGPDKADCLISRIQENAPYARIVHRLDMATSGILVIAYTPTAHRELSRQFQDRETQKHYIAVVNGDLVASTGKKSGEVDLPLITDWPNRPKQKVCHESGKPSQTLWQVIEHSDDRTRVKLTPITGRSHQLRVHMLALGHPILGDNLYACDEALAKSDRLLLHAEQLTVTHPVTQQPICAKARLDF</sequence>
<dbReference type="EC" id="5.4.99.28" evidence="8"/>
<dbReference type="EMBL" id="JBHRSZ010000002">
    <property type="protein sequence ID" value="MFC3150134.1"/>
    <property type="molecule type" value="Genomic_DNA"/>
</dbReference>
<accession>A0ABV7H8B5</accession>
<comment type="function">
    <text evidence="7">Dual specificity enzyme that catalyzes the synthesis of pseudouridine from uracil-746 in 23S ribosomal RNA and from uracil-32 in the anticodon stem and loop of transfer RNAs.</text>
</comment>
<dbReference type="InterPro" id="IPR006224">
    <property type="entry name" value="PsdUridine_synth_RluA-like_CS"/>
</dbReference>
<feature type="domain" description="Pseudouridine synthase RsuA/RluA-like" evidence="17">
    <location>
        <begin position="50"/>
        <end position="199"/>
    </location>
</feature>
<feature type="compositionally biased region" description="Polar residues" evidence="16">
    <location>
        <begin position="1"/>
        <end position="13"/>
    </location>
</feature>
<dbReference type="Gene3D" id="3.30.2350.10">
    <property type="entry name" value="Pseudouridine synthase"/>
    <property type="match status" value="1"/>
</dbReference>
<feature type="region of interest" description="Disordered" evidence="16">
    <location>
        <begin position="1"/>
        <end position="26"/>
    </location>
</feature>
<evidence type="ECO:0000256" key="6">
    <source>
        <dbReference type="ARBA" id="ARBA00036916"/>
    </source>
</evidence>
<keyword evidence="19" id="KW-1185">Reference proteome</keyword>
<name>A0ABV7H8B5_9GAMM</name>
<comment type="similarity">
    <text evidence="1">Belongs to the pseudouridine synthase RluA family.</text>
</comment>
<evidence type="ECO:0000256" key="8">
    <source>
        <dbReference type="ARBA" id="ARBA00038944"/>
    </source>
</evidence>
<evidence type="ECO:0000313" key="18">
    <source>
        <dbReference type="EMBL" id="MFC3150134.1"/>
    </source>
</evidence>
<protein>
    <recommendedName>
        <fullName evidence="10">Dual-specificity RNA pseudouridine synthase RluA</fullName>
        <ecNumber evidence="8">5.4.99.28</ecNumber>
        <ecNumber evidence="9">5.4.99.29</ecNumber>
    </recommendedName>
    <alternativeName>
        <fullName evidence="11">23S rRNA pseudouridine(746) synthase</fullName>
    </alternativeName>
    <alternativeName>
        <fullName evidence="14">Ribosomal large subunit pseudouridine synthase A</fullName>
    </alternativeName>
    <alternativeName>
        <fullName evidence="13">rRNA pseudouridylate synthase A</fullName>
    </alternativeName>
    <alternativeName>
        <fullName evidence="15">rRNA-uridine isomerase A</fullName>
    </alternativeName>
    <alternativeName>
        <fullName evidence="12">tRNA pseudouridine(32) synthase</fullName>
    </alternativeName>
</protein>
<dbReference type="CDD" id="cd02869">
    <property type="entry name" value="PseudoU_synth_RluA_like"/>
    <property type="match status" value="1"/>
</dbReference>
<evidence type="ECO:0000256" key="7">
    <source>
        <dbReference type="ARBA" id="ARBA00037305"/>
    </source>
</evidence>
<dbReference type="Pfam" id="PF00849">
    <property type="entry name" value="PseudoU_synth_2"/>
    <property type="match status" value="1"/>
</dbReference>
<evidence type="ECO:0000256" key="3">
    <source>
        <dbReference type="ARBA" id="ARBA00022694"/>
    </source>
</evidence>
<dbReference type="PANTHER" id="PTHR21600">
    <property type="entry name" value="MITOCHONDRIAL RNA PSEUDOURIDINE SYNTHASE"/>
    <property type="match status" value="1"/>
</dbReference>
<dbReference type="Proteomes" id="UP001595476">
    <property type="component" value="Unassembled WGS sequence"/>
</dbReference>
<keyword evidence="4" id="KW-0413">Isomerase</keyword>
<keyword evidence="3" id="KW-0819">tRNA processing</keyword>
<evidence type="ECO:0000256" key="10">
    <source>
        <dbReference type="ARBA" id="ARBA00039988"/>
    </source>
</evidence>
<evidence type="ECO:0000256" key="15">
    <source>
        <dbReference type="ARBA" id="ARBA00043143"/>
    </source>
</evidence>
<evidence type="ECO:0000256" key="11">
    <source>
        <dbReference type="ARBA" id="ARBA00041266"/>
    </source>
</evidence>
<dbReference type="EC" id="5.4.99.29" evidence="9"/>